<evidence type="ECO:0000256" key="6">
    <source>
        <dbReference type="SAM" id="Phobius"/>
    </source>
</evidence>
<feature type="transmembrane region" description="Helical" evidence="6">
    <location>
        <begin position="60"/>
        <end position="82"/>
    </location>
</feature>
<evidence type="ECO:0000256" key="5">
    <source>
        <dbReference type="SAM" id="MobiDB-lite"/>
    </source>
</evidence>
<keyword evidence="4 6" id="KW-0472">Membrane</keyword>
<comment type="caution">
    <text evidence="8">The sequence shown here is derived from an EMBL/GenBank/DDBJ whole genome shotgun (WGS) entry which is preliminary data.</text>
</comment>
<feature type="transmembrane region" description="Helical" evidence="6">
    <location>
        <begin position="397"/>
        <end position="429"/>
    </location>
</feature>
<dbReference type="Pfam" id="PF00916">
    <property type="entry name" value="Sulfate_transp"/>
    <property type="match status" value="1"/>
</dbReference>
<accession>A0AAD5UPL8</accession>
<keyword evidence="9" id="KW-1185">Reference proteome</keyword>
<evidence type="ECO:0000313" key="9">
    <source>
        <dbReference type="Proteomes" id="UP001210925"/>
    </source>
</evidence>
<evidence type="ECO:0000259" key="7">
    <source>
        <dbReference type="Pfam" id="PF00916"/>
    </source>
</evidence>
<reference evidence="8" key="1">
    <citation type="submission" date="2020-05" db="EMBL/GenBank/DDBJ databases">
        <title>Phylogenomic resolution of chytrid fungi.</title>
        <authorList>
            <person name="Stajich J.E."/>
            <person name="Amses K."/>
            <person name="Simmons R."/>
            <person name="Seto K."/>
            <person name="Myers J."/>
            <person name="Bonds A."/>
            <person name="Quandt C.A."/>
            <person name="Barry K."/>
            <person name="Liu P."/>
            <person name="Grigoriev I."/>
            <person name="Longcore J.E."/>
            <person name="James T.Y."/>
        </authorList>
    </citation>
    <scope>NUCLEOTIDE SEQUENCE</scope>
    <source>
        <strain evidence="8">PLAUS21</strain>
    </source>
</reference>
<feature type="transmembrane region" description="Helical" evidence="6">
    <location>
        <begin position="113"/>
        <end position="138"/>
    </location>
</feature>
<evidence type="ECO:0000256" key="4">
    <source>
        <dbReference type="ARBA" id="ARBA00023136"/>
    </source>
</evidence>
<proteinExistence type="predicted"/>
<evidence type="ECO:0000313" key="8">
    <source>
        <dbReference type="EMBL" id="KAJ3262326.1"/>
    </source>
</evidence>
<dbReference type="EMBL" id="JADGKB010000002">
    <property type="protein sequence ID" value="KAJ3262326.1"/>
    <property type="molecule type" value="Genomic_DNA"/>
</dbReference>
<evidence type="ECO:0000256" key="3">
    <source>
        <dbReference type="ARBA" id="ARBA00022989"/>
    </source>
</evidence>
<feature type="compositionally biased region" description="Polar residues" evidence="5">
    <location>
        <begin position="250"/>
        <end position="264"/>
    </location>
</feature>
<comment type="subcellular location">
    <subcellularLocation>
        <location evidence="1">Membrane</location>
        <topology evidence="1">Multi-pass membrane protein</topology>
    </subcellularLocation>
</comment>
<keyword evidence="3 6" id="KW-1133">Transmembrane helix</keyword>
<gene>
    <name evidence="8" type="ORF">HK103_002740</name>
</gene>
<feature type="domain" description="SLC26A/SulP transporter" evidence="7">
    <location>
        <begin position="32"/>
        <end position="387"/>
    </location>
</feature>
<dbReference type="PANTHER" id="PTHR11814">
    <property type="entry name" value="SULFATE TRANSPORTER"/>
    <property type="match status" value="1"/>
</dbReference>
<dbReference type="InterPro" id="IPR011547">
    <property type="entry name" value="SLC26A/SulP_dom"/>
</dbReference>
<dbReference type="GO" id="GO:0016020">
    <property type="term" value="C:membrane"/>
    <property type="evidence" value="ECO:0007669"/>
    <property type="project" value="UniProtKB-SubCell"/>
</dbReference>
<feature type="transmembrane region" description="Helical" evidence="6">
    <location>
        <begin position="354"/>
        <end position="376"/>
    </location>
</feature>
<sequence>MVGNSLLSTAITLTETPVDAFEMWKRYPLIVPLSEYLTFLCGIIMLIFTATKFGKHIENILPTALVLAFTSAASLAIVTSQIKHLFGLKLPPITGTFVSPRTWFAFVENIATINYVTTLVGVCVFVVINLLGYVEPYLDLWYYYKKWAGYENLEGAKAINLPKALLSIIITSLMSFLLDFENSFGVAVVGKVVSGPPTFSLPWRILESTPKSQHFRIMIGMIPDAVSISLIAYVTMKAILQSFPPHKQETGPSESSALISPQSNALPTPVSGLTTAMISPVSLNKDEDTEINEQIALTVSNLVSPFFSGYVPAGSLSRSAILATQTESQTPLANFFASFLSLITIMFLTDFVYYIPLSVLAAITIVSLQSTLFKISKGYEIFKKWRMEQSIRNFKELSIWFITFVTVIGFDPSVGVVCGMVTCVIWILYYKYYVK</sequence>
<feature type="transmembrane region" description="Helical" evidence="6">
    <location>
        <begin position="30"/>
        <end position="48"/>
    </location>
</feature>
<keyword evidence="2 6" id="KW-0812">Transmembrane</keyword>
<feature type="region of interest" description="Disordered" evidence="5">
    <location>
        <begin position="245"/>
        <end position="264"/>
    </location>
</feature>
<feature type="transmembrane region" description="Helical" evidence="6">
    <location>
        <begin position="332"/>
        <end position="348"/>
    </location>
</feature>
<organism evidence="8 9">
    <name type="scientific">Boothiomyces macroporosus</name>
    <dbReference type="NCBI Taxonomy" id="261099"/>
    <lineage>
        <taxon>Eukaryota</taxon>
        <taxon>Fungi</taxon>
        <taxon>Fungi incertae sedis</taxon>
        <taxon>Chytridiomycota</taxon>
        <taxon>Chytridiomycota incertae sedis</taxon>
        <taxon>Chytridiomycetes</taxon>
        <taxon>Rhizophydiales</taxon>
        <taxon>Terramycetaceae</taxon>
        <taxon>Boothiomyces</taxon>
    </lineage>
</organism>
<evidence type="ECO:0000256" key="1">
    <source>
        <dbReference type="ARBA" id="ARBA00004141"/>
    </source>
</evidence>
<dbReference type="InterPro" id="IPR001902">
    <property type="entry name" value="SLC26A/SulP_fam"/>
</dbReference>
<name>A0AAD5UPL8_9FUNG</name>
<protein>
    <recommendedName>
        <fullName evidence="7">SLC26A/SulP transporter domain-containing protein</fullName>
    </recommendedName>
</protein>
<dbReference type="AlphaFoldDB" id="A0AAD5UPL8"/>
<dbReference type="Proteomes" id="UP001210925">
    <property type="component" value="Unassembled WGS sequence"/>
</dbReference>
<evidence type="ECO:0000256" key="2">
    <source>
        <dbReference type="ARBA" id="ARBA00022692"/>
    </source>
</evidence>
<dbReference type="GO" id="GO:0055085">
    <property type="term" value="P:transmembrane transport"/>
    <property type="evidence" value="ECO:0007669"/>
    <property type="project" value="InterPro"/>
</dbReference>